<keyword evidence="4" id="KW-1185">Reference proteome</keyword>
<dbReference type="PANTHER" id="PTHR33332">
    <property type="entry name" value="REVERSE TRANSCRIPTASE DOMAIN-CONTAINING PROTEIN"/>
    <property type="match status" value="1"/>
</dbReference>
<protein>
    <recommendedName>
        <fullName evidence="2">Reverse transcriptase domain-containing protein</fullName>
    </recommendedName>
</protein>
<evidence type="ECO:0000256" key="1">
    <source>
        <dbReference type="SAM" id="MobiDB-lite"/>
    </source>
</evidence>
<accession>A0A7M4FTD8</accession>
<sequence>MRDEKANIFNDFFASIFLSRDRNNHPSSEPPLHPRGGTPRPSVSEELVRELLEVLDVFKSAGLHDLHPRVLRELAEAIAGPLAQFYEHSWCSGVVPEDWRRASAVPIFKKGRKEDPGNYRPVSLTSILGKLSERIILMHIHEGPAGKVMLGGNQHGFIRGRSCQTNLVTFYDQVAKSLDAGVAVDVVFLDFQKAFDTVSHPVLIKKLGDCGVDTYRVKWVANWLEGHTQRVVVEESFSTWRDVGSGVPQGLVLGPTLFNIFISDWDKGVKSTLLKFPDDTKMWGDVGTLERRNRLQSDLDRLQGWVDENRMGFNTNKCKVMHLGRKNQQHTYRLGNSLLVSAEAEKDLGVIIDAKMNVGWQCGDAVRKANRTLSCIHRCISSRSKEVILPLYAALVRPQLEYCVQFWAPHFKRDVDNMERVQRRATRMIRGQQGRPYEERLRDLNLFSLHKRRLRGDLVACYKLVRGDQQALGESVSPSTTKSD</sequence>
<reference evidence="3" key="2">
    <citation type="submission" date="2025-09" db="UniProtKB">
        <authorList>
            <consortium name="Ensembl"/>
        </authorList>
    </citation>
    <scope>IDENTIFICATION</scope>
</reference>
<proteinExistence type="predicted"/>
<evidence type="ECO:0000259" key="2">
    <source>
        <dbReference type="PROSITE" id="PS50878"/>
    </source>
</evidence>
<dbReference type="Ensembl" id="ENSCPRT00005007145.1">
    <property type="protein sequence ID" value="ENSCPRP00005006098.1"/>
    <property type="gene ID" value="ENSCPRG00005004363.1"/>
</dbReference>
<evidence type="ECO:0000313" key="3">
    <source>
        <dbReference type="Ensembl" id="ENSCPRP00005006098.1"/>
    </source>
</evidence>
<reference evidence="3" key="1">
    <citation type="submission" date="2025-08" db="UniProtKB">
        <authorList>
            <consortium name="Ensembl"/>
        </authorList>
    </citation>
    <scope>IDENTIFICATION</scope>
</reference>
<dbReference type="InterPro" id="IPR000477">
    <property type="entry name" value="RT_dom"/>
</dbReference>
<dbReference type="GeneTree" id="ENSGT01150000286902"/>
<organism evidence="3 4">
    <name type="scientific">Crocodylus porosus</name>
    <name type="common">Saltwater crocodile</name>
    <name type="synonym">Estuarine crocodile</name>
    <dbReference type="NCBI Taxonomy" id="8502"/>
    <lineage>
        <taxon>Eukaryota</taxon>
        <taxon>Metazoa</taxon>
        <taxon>Chordata</taxon>
        <taxon>Craniata</taxon>
        <taxon>Vertebrata</taxon>
        <taxon>Euteleostomi</taxon>
        <taxon>Archelosauria</taxon>
        <taxon>Archosauria</taxon>
        <taxon>Crocodylia</taxon>
        <taxon>Longirostres</taxon>
        <taxon>Crocodylidae</taxon>
        <taxon>Crocodylus</taxon>
    </lineage>
</organism>
<feature type="region of interest" description="Disordered" evidence="1">
    <location>
        <begin position="22"/>
        <end position="42"/>
    </location>
</feature>
<dbReference type="AlphaFoldDB" id="A0A7M4FTD8"/>
<dbReference type="Pfam" id="PF00078">
    <property type="entry name" value="RVT_1"/>
    <property type="match status" value="1"/>
</dbReference>
<dbReference type="PROSITE" id="PS50878">
    <property type="entry name" value="RT_POL"/>
    <property type="match status" value="1"/>
</dbReference>
<feature type="domain" description="Reverse transcriptase" evidence="2">
    <location>
        <begin position="88"/>
        <end position="338"/>
    </location>
</feature>
<dbReference type="OMA" id="DCLNPLI"/>
<dbReference type="SUPFAM" id="SSF56672">
    <property type="entry name" value="DNA/RNA polymerases"/>
    <property type="match status" value="1"/>
</dbReference>
<dbReference type="Proteomes" id="UP000594220">
    <property type="component" value="Unplaced"/>
</dbReference>
<dbReference type="InterPro" id="IPR043502">
    <property type="entry name" value="DNA/RNA_pol_sf"/>
</dbReference>
<name>A0A7M4FTD8_CROPO</name>
<evidence type="ECO:0000313" key="4">
    <source>
        <dbReference type="Proteomes" id="UP000594220"/>
    </source>
</evidence>
<dbReference type="CDD" id="cd01650">
    <property type="entry name" value="RT_nLTR_like"/>
    <property type="match status" value="1"/>
</dbReference>